<gene>
    <name evidence="2" type="ORF">OSB52_16910</name>
</gene>
<dbReference type="GO" id="GO:0003677">
    <property type="term" value="F:DNA binding"/>
    <property type="evidence" value="ECO:0007669"/>
    <property type="project" value="InterPro"/>
</dbReference>
<dbReference type="PROSITE" id="PS50943">
    <property type="entry name" value="HTH_CROC1"/>
    <property type="match status" value="1"/>
</dbReference>
<evidence type="ECO:0000313" key="3">
    <source>
        <dbReference type="Proteomes" id="UP001143347"/>
    </source>
</evidence>
<accession>A0A9X3D6M2</accession>
<dbReference type="SUPFAM" id="SSF47413">
    <property type="entry name" value="lambda repressor-like DNA-binding domains"/>
    <property type="match status" value="1"/>
</dbReference>
<dbReference type="Gene3D" id="3.30.450.180">
    <property type="match status" value="1"/>
</dbReference>
<dbReference type="PANTHER" id="PTHR35010">
    <property type="entry name" value="BLL4672 PROTEIN-RELATED"/>
    <property type="match status" value="1"/>
</dbReference>
<dbReference type="Proteomes" id="UP001143347">
    <property type="component" value="Unassembled WGS sequence"/>
</dbReference>
<sequence length="285" mass="31592">MTAGEEPPMAMDRAGLAGFLRRRREALQPADVGLPVGARRRTRGLRREEVAMLVGMSTDYYTRLEQQRGPHPSEQMLAALARALHLSLDERDHLFELAGQHSPVRRARIDHIGPGMMRIVDRLADTPAMVVNSAGETLFQTGPAAALVGDDMAFRGLDRSIAYRWFTDPATRDRFPAEDHDHHARAHTGRLRVAATREGPDSRAAEIAEALLPISPSFAELWHRHDVGARLTDERKRLLHPELGVIEVFCQTLLDPDTAQVLLVYTATPGSDDHEKLAMLSAVSV</sequence>
<name>A0A9X3D6M2_9ACTN</name>
<comment type="caution">
    <text evidence="2">The sequence shown here is derived from an EMBL/GenBank/DDBJ whole genome shotgun (WGS) entry which is preliminary data.</text>
</comment>
<dbReference type="PANTHER" id="PTHR35010:SF2">
    <property type="entry name" value="BLL4672 PROTEIN"/>
    <property type="match status" value="1"/>
</dbReference>
<feature type="domain" description="HTH cro/C1-type" evidence="1">
    <location>
        <begin position="43"/>
        <end position="91"/>
    </location>
</feature>
<proteinExistence type="predicted"/>
<dbReference type="InterPro" id="IPR010982">
    <property type="entry name" value="Lambda_DNA-bd_dom_sf"/>
</dbReference>
<dbReference type="Gene3D" id="1.10.260.40">
    <property type="entry name" value="lambda repressor-like DNA-binding domains"/>
    <property type="match status" value="1"/>
</dbReference>
<dbReference type="InterPro" id="IPR001387">
    <property type="entry name" value="Cro/C1-type_HTH"/>
</dbReference>
<evidence type="ECO:0000313" key="2">
    <source>
        <dbReference type="EMBL" id="MCX2965770.1"/>
    </source>
</evidence>
<dbReference type="RefSeq" id="WP_235721921.1">
    <property type="nucleotide sequence ID" value="NZ_JAPKFM010000019.1"/>
</dbReference>
<evidence type="ECO:0000259" key="1">
    <source>
        <dbReference type="PROSITE" id="PS50943"/>
    </source>
</evidence>
<dbReference type="AlphaFoldDB" id="A0A9X3D6M2"/>
<dbReference type="InterPro" id="IPR041413">
    <property type="entry name" value="MLTR_LBD"/>
</dbReference>
<reference evidence="2" key="1">
    <citation type="submission" date="2022-10" db="EMBL/GenBank/DDBJ databases">
        <title>WGS of marine actinomycetes from Thailand.</title>
        <authorList>
            <person name="Thawai C."/>
        </authorList>
    </citation>
    <scope>NUCLEOTIDE SEQUENCE</scope>
    <source>
        <strain evidence="2">SW21</strain>
    </source>
</reference>
<dbReference type="Pfam" id="PF13560">
    <property type="entry name" value="HTH_31"/>
    <property type="match status" value="1"/>
</dbReference>
<organism evidence="2 3">
    <name type="scientific">Gordonia aquimaris</name>
    <dbReference type="NCBI Taxonomy" id="2984863"/>
    <lineage>
        <taxon>Bacteria</taxon>
        <taxon>Bacillati</taxon>
        <taxon>Actinomycetota</taxon>
        <taxon>Actinomycetes</taxon>
        <taxon>Mycobacteriales</taxon>
        <taxon>Gordoniaceae</taxon>
        <taxon>Gordonia</taxon>
    </lineage>
</organism>
<dbReference type="SMART" id="SM00530">
    <property type="entry name" value="HTH_XRE"/>
    <property type="match status" value="1"/>
</dbReference>
<protein>
    <submittedName>
        <fullName evidence="2">Helix-turn-helix domain-containing protein</fullName>
    </submittedName>
</protein>
<keyword evidence="3" id="KW-1185">Reference proteome</keyword>
<dbReference type="Pfam" id="PF17765">
    <property type="entry name" value="MLTR_LBD"/>
    <property type="match status" value="1"/>
</dbReference>
<dbReference type="EMBL" id="JAPKFM010000019">
    <property type="protein sequence ID" value="MCX2965770.1"/>
    <property type="molecule type" value="Genomic_DNA"/>
</dbReference>